<dbReference type="RefSeq" id="WP_244171924.1">
    <property type="nucleotide sequence ID" value="NZ_BJVY01000002.1"/>
</dbReference>
<name>A0A511H5K0_9BACT</name>
<accession>A0A511H5K0</accession>
<feature type="region of interest" description="Disordered" evidence="1">
    <location>
        <begin position="87"/>
        <end position="109"/>
    </location>
</feature>
<dbReference type="Proteomes" id="UP000321224">
    <property type="component" value="Unassembled WGS sequence"/>
</dbReference>
<evidence type="ECO:0000313" key="2">
    <source>
        <dbReference type="EMBL" id="GEL68803.1"/>
    </source>
</evidence>
<dbReference type="AlphaFoldDB" id="A0A511H5K0"/>
<sequence length="109" mass="10451">MVPTGATGGTAPNACVALSAPCPFDATAPYDCVVPTGAPDEGACAKRSTAPAPNTCVVVVTDEPAVAPGGVPAKSCVDFVLERAGPAPPVTAGVEREGGGAPCGVAMNT</sequence>
<protein>
    <submittedName>
        <fullName evidence="2">Uncharacterized protein</fullName>
    </submittedName>
</protein>
<evidence type="ECO:0000256" key="1">
    <source>
        <dbReference type="SAM" id="MobiDB-lite"/>
    </source>
</evidence>
<dbReference type="EMBL" id="BJVY01000002">
    <property type="protein sequence ID" value="GEL68803.1"/>
    <property type="molecule type" value="Genomic_DNA"/>
</dbReference>
<evidence type="ECO:0000313" key="3">
    <source>
        <dbReference type="Proteomes" id="UP000321224"/>
    </source>
</evidence>
<gene>
    <name evidence="2" type="ORF">MVI01_05870</name>
</gene>
<organism evidence="2 3">
    <name type="scientific">Myxococcus virescens</name>
    <dbReference type="NCBI Taxonomy" id="83456"/>
    <lineage>
        <taxon>Bacteria</taxon>
        <taxon>Pseudomonadati</taxon>
        <taxon>Myxococcota</taxon>
        <taxon>Myxococcia</taxon>
        <taxon>Myxococcales</taxon>
        <taxon>Cystobacterineae</taxon>
        <taxon>Myxococcaceae</taxon>
        <taxon>Myxococcus</taxon>
    </lineage>
</organism>
<reference evidence="2 3" key="1">
    <citation type="submission" date="2019-07" db="EMBL/GenBank/DDBJ databases">
        <title>Whole genome shotgun sequence of Myxococcus virescens NBRC 100334.</title>
        <authorList>
            <person name="Hosoyama A."/>
            <person name="Uohara A."/>
            <person name="Ohji S."/>
            <person name="Ichikawa N."/>
        </authorList>
    </citation>
    <scope>NUCLEOTIDE SEQUENCE [LARGE SCALE GENOMIC DNA]</scope>
    <source>
        <strain evidence="2 3">NBRC 100334</strain>
    </source>
</reference>
<proteinExistence type="predicted"/>
<comment type="caution">
    <text evidence="2">The sequence shown here is derived from an EMBL/GenBank/DDBJ whole genome shotgun (WGS) entry which is preliminary data.</text>
</comment>